<dbReference type="Proteomes" id="UP000009885">
    <property type="component" value="Unassembled WGS sequence"/>
</dbReference>
<dbReference type="PRINTS" id="PR00111">
    <property type="entry name" value="ABHYDROLASE"/>
</dbReference>
<evidence type="ECO:0000313" key="3">
    <source>
        <dbReference type="EMBL" id="EKU46015.1"/>
    </source>
</evidence>
<dbReference type="Pfam" id="PF00561">
    <property type="entry name" value="Abhydrolase_1"/>
    <property type="match status" value="1"/>
</dbReference>
<accession>K9AWX8</accession>
<protein>
    <submittedName>
        <fullName evidence="3">Alpha/beta hydrolase</fullName>
    </submittedName>
</protein>
<feature type="domain" description="AB hydrolase-1" evidence="2">
    <location>
        <begin position="21"/>
        <end position="245"/>
    </location>
</feature>
<dbReference type="PANTHER" id="PTHR43798:SF31">
    <property type="entry name" value="AB HYDROLASE SUPERFAMILY PROTEIN YCLE"/>
    <property type="match status" value="1"/>
</dbReference>
<evidence type="ECO:0000259" key="2">
    <source>
        <dbReference type="Pfam" id="PF00561"/>
    </source>
</evidence>
<dbReference type="RefSeq" id="WP_009384634.1">
    <property type="nucleotide sequence ID" value="NZ_AMSQ01000021.1"/>
</dbReference>
<dbReference type="GO" id="GO:0016020">
    <property type="term" value="C:membrane"/>
    <property type="evidence" value="ECO:0007669"/>
    <property type="project" value="TreeGrafter"/>
</dbReference>
<sequence>MDLYRTQDNTALKIKSMGEGKPIVFIHSIFSNSTVFDELAYRLSYRYQVIQIDLRGHGFSDKPMKIDFHDYADDIIQIMDSLYINQTTIIAHELGSFMAVELATKYPDRIKDLVLINPTDTHDILPQERLFRKYAEKIRTWDTTEQTKFLEKHLYYARRKVRKFMKSVSDSATLLTDYERQAVEHSFLNHHNSEYYAKVQAPTLIISGKYNERISSVDSQKVKDLMPNASMEIFNKSGVFPFVEEKDRFFKIVRKFIQNNS</sequence>
<reference evidence="3 4" key="1">
    <citation type="journal article" date="2013" name="Genome Announc.">
        <title>Genome Sequence of Staphylococcus massiliensis Strain S46, Isolated from the Surface of Healthy Human Skin.</title>
        <authorList>
            <person name="Srivastav R."/>
            <person name="Singh A."/>
            <person name="Jangir P.K."/>
            <person name="Kumari C."/>
            <person name="Muduli S."/>
            <person name="Sharma R."/>
        </authorList>
    </citation>
    <scope>NUCLEOTIDE SEQUENCE [LARGE SCALE GENOMIC DNA]</scope>
    <source>
        <strain evidence="3 4">S46</strain>
    </source>
</reference>
<evidence type="ECO:0000256" key="1">
    <source>
        <dbReference type="ARBA" id="ARBA00022801"/>
    </source>
</evidence>
<keyword evidence="4" id="KW-1185">Reference proteome</keyword>
<dbReference type="GO" id="GO:0016787">
    <property type="term" value="F:hydrolase activity"/>
    <property type="evidence" value="ECO:0007669"/>
    <property type="project" value="UniProtKB-KW"/>
</dbReference>
<dbReference type="InterPro" id="IPR029058">
    <property type="entry name" value="AB_hydrolase_fold"/>
</dbReference>
<keyword evidence="1 3" id="KW-0378">Hydrolase</keyword>
<dbReference type="PATRIC" id="fig|1229783.3.peg.2024"/>
<dbReference type="AlphaFoldDB" id="K9AWX8"/>
<gene>
    <name evidence="3" type="ORF">C273_10152</name>
</gene>
<dbReference type="InterPro" id="IPR000073">
    <property type="entry name" value="AB_hydrolase_1"/>
</dbReference>
<dbReference type="EMBL" id="AMSQ01000021">
    <property type="protein sequence ID" value="EKU46015.1"/>
    <property type="molecule type" value="Genomic_DNA"/>
</dbReference>
<dbReference type="PANTHER" id="PTHR43798">
    <property type="entry name" value="MONOACYLGLYCEROL LIPASE"/>
    <property type="match status" value="1"/>
</dbReference>
<evidence type="ECO:0000313" key="4">
    <source>
        <dbReference type="Proteomes" id="UP000009885"/>
    </source>
</evidence>
<comment type="caution">
    <text evidence="3">The sequence shown here is derived from an EMBL/GenBank/DDBJ whole genome shotgun (WGS) entry which is preliminary data.</text>
</comment>
<dbReference type="STRING" id="1229783.C273_10152"/>
<name>K9AWX8_9STAP</name>
<dbReference type="OrthoDB" id="9808398at2"/>
<organism evidence="3 4">
    <name type="scientific">Staphylococcus massiliensis S46</name>
    <dbReference type="NCBI Taxonomy" id="1229783"/>
    <lineage>
        <taxon>Bacteria</taxon>
        <taxon>Bacillati</taxon>
        <taxon>Bacillota</taxon>
        <taxon>Bacilli</taxon>
        <taxon>Bacillales</taxon>
        <taxon>Staphylococcaceae</taxon>
        <taxon>Staphylococcus</taxon>
    </lineage>
</organism>
<dbReference type="InterPro" id="IPR050266">
    <property type="entry name" value="AB_hydrolase_sf"/>
</dbReference>
<dbReference type="Gene3D" id="3.40.50.1820">
    <property type="entry name" value="alpha/beta hydrolase"/>
    <property type="match status" value="1"/>
</dbReference>
<dbReference type="SUPFAM" id="SSF53474">
    <property type="entry name" value="alpha/beta-Hydrolases"/>
    <property type="match status" value="1"/>
</dbReference>
<dbReference type="eggNOG" id="COG2267">
    <property type="taxonomic scope" value="Bacteria"/>
</dbReference>
<proteinExistence type="predicted"/>